<proteinExistence type="predicted"/>
<accession>A0A225WX63</accession>
<sequence>MEILDLLNGDDDGADCEFEVSNTEGNAATGAECKDDEESEGETPPLHTTHLCTEKEKERGELDFFSLFFTREFRDSLRTWTNKMLKEKGKCGTYIELEIAMIFNPVSEIKELCSTKLFMSSPTFAATMARNRFENLRARFQVPTPGRVPVEHREQDQLRCTRRLRCQI</sequence>
<dbReference type="PANTHER" id="PTHR46599:SF3">
    <property type="entry name" value="PIGGYBAC TRANSPOSABLE ELEMENT-DERIVED PROTEIN 4"/>
    <property type="match status" value="1"/>
</dbReference>
<name>A0A225WX63_9STRA</name>
<dbReference type="PANTHER" id="PTHR46599">
    <property type="entry name" value="PIGGYBAC TRANSPOSABLE ELEMENT-DERIVED PROTEIN 4"/>
    <property type="match status" value="1"/>
</dbReference>
<protein>
    <submittedName>
        <fullName evidence="2">Uncharacterized protein</fullName>
    </submittedName>
</protein>
<dbReference type="Proteomes" id="UP000198211">
    <property type="component" value="Unassembled WGS sequence"/>
</dbReference>
<gene>
    <name evidence="2" type="ORF">PHMEG_0003222</name>
</gene>
<feature type="region of interest" description="Disordered" evidence="1">
    <location>
        <begin position="27"/>
        <end position="48"/>
    </location>
</feature>
<keyword evidence="3" id="KW-1185">Reference proteome</keyword>
<reference evidence="3" key="1">
    <citation type="submission" date="2017-03" db="EMBL/GenBank/DDBJ databases">
        <title>Phytopthora megakarya and P. palmivora, two closely related causual agents of cacao black pod achieved similar genome size and gene model numbers by different mechanisms.</title>
        <authorList>
            <person name="Ali S."/>
            <person name="Shao J."/>
            <person name="Larry D.J."/>
            <person name="Kronmiller B."/>
            <person name="Shen D."/>
            <person name="Strem M.D."/>
            <person name="Melnick R.L."/>
            <person name="Guiltinan M.J."/>
            <person name="Tyler B.M."/>
            <person name="Meinhardt L.W."/>
            <person name="Bailey B.A."/>
        </authorList>
    </citation>
    <scope>NUCLEOTIDE SEQUENCE [LARGE SCALE GENOMIC DNA]</scope>
    <source>
        <strain evidence="3">zdho120</strain>
    </source>
</reference>
<dbReference type="AlphaFoldDB" id="A0A225WX63"/>
<evidence type="ECO:0000256" key="1">
    <source>
        <dbReference type="SAM" id="MobiDB-lite"/>
    </source>
</evidence>
<comment type="caution">
    <text evidence="2">The sequence shown here is derived from an EMBL/GenBank/DDBJ whole genome shotgun (WGS) entry which is preliminary data.</text>
</comment>
<dbReference type="OrthoDB" id="124756at2759"/>
<evidence type="ECO:0000313" key="3">
    <source>
        <dbReference type="Proteomes" id="UP000198211"/>
    </source>
</evidence>
<evidence type="ECO:0000313" key="2">
    <source>
        <dbReference type="EMBL" id="OWZ22132.1"/>
    </source>
</evidence>
<organism evidence="2 3">
    <name type="scientific">Phytophthora megakarya</name>
    <dbReference type="NCBI Taxonomy" id="4795"/>
    <lineage>
        <taxon>Eukaryota</taxon>
        <taxon>Sar</taxon>
        <taxon>Stramenopiles</taxon>
        <taxon>Oomycota</taxon>
        <taxon>Peronosporomycetes</taxon>
        <taxon>Peronosporales</taxon>
        <taxon>Peronosporaceae</taxon>
        <taxon>Phytophthora</taxon>
    </lineage>
</organism>
<dbReference type="EMBL" id="NBNE01000160">
    <property type="protein sequence ID" value="OWZ22132.1"/>
    <property type="molecule type" value="Genomic_DNA"/>
</dbReference>